<feature type="domain" description="HipA N-terminal subdomain 1" evidence="5">
    <location>
        <begin position="6"/>
        <end position="100"/>
    </location>
</feature>
<dbReference type="RefSeq" id="WP_114580662.1">
    <property type="nucleotide sequence ID" value="NZ_QPMH01000002.1"/>
</dbReference>
<dbReference type="InterPro" id="IPR052028">
    <property type="entry name" value="HipA_Ser/Thr_kinase"/>
</dbReference>
<evidence type="ECO:0000313" key="6">
    <source>
        <dbReference type="EMBL" id="RDD63408.1"/>
    </source>
</evidence>
<evidence type="ECO:0000256" key="3">
    <source>
        <dbReference type="ARBA" id="ARBA00022777"/>
    </source>
</evidence>
<evidence type="ECO:0000256" key="2">
    <source>
        <dbReference type="ARBA" id="ARBA00022679"/>
    </source>
</evidence>
<evidence type="ECO:0000259" key="4">
    <source>
        <dbReference type="Pfam" id="PF07804"/>
    </source>
</evidence>
<evidence type="ECO:0000256" key="1">
    <source>
        <dbReference type="ARBA" id="ARBA00010164"/>
    </source>
</evidence>
<protein>
    <submittedName>
        <fullName evidence="6">Type II toxin-antitoxin system HipA family toxin</fullName>
    </submittedName>
</protein>
<comment type="caution">
    <text evidence="6">The sequence shown here is derived from an EMBL/GenBank/DDBJ whole genome shotgun (WGS) entry which is preliminary data.</text>
</comment>
<gene>
    <name evidence="6" type="ORF">DRB17_02895</name>
</gene>
<keyword evidence="3" id="KW-0418">Kinase</keyword>
<dbReference type="Proteomes" id="UP000253941">
    <property type="component" value="Unassembled WGS sequence"/>
</dbReference>
<accession>A0A369TDQ3</accession>
<sequence>MTIPLYYETFQVGVVEQQGHGPVLLYDPRWRATPEAFPVSLSMPMEQAEHPTETLLPWLMNLLPEGDPLRTVGSVLGKAPEDVLALLERIGADTAGALSVGAPRDRERAGYRQVKNQVDLAKIIDGLPAKPFLVDEQGVSMSLAGAQYKLPIHLADDGTIGVPVYGAPSTHILKPDNSRLHGSVANEALCLMLAQRVGLSTCEVTTGRAGDRTYLIVTRYDRERRRDGRIRRRHQEDFCQALGRPPGAKYEHNQTGWRGPGLATMVDLVRNSLVPGQVPKFLDAVIFNIAVGNVDSHAKNYSLLYPFDGGPPSLAPLYDLMSGLAWEGVTENHAQDIGGQNRGRHIYGRHWERMARSCGLNATRTRQRVIDTCDRVLDQLQSAADDVTRMPAGDHGMLAVFVDRIAERASTVRTNARG</sequence>
<comment type="similarity">
    <text evidence="1">Belongs to the HipA Ser/Thr kinase family.</text>
</comment>
<dbReference type="PANTHER" id="PTHR37419">
    <property type="entry name" value="SERINE/THREONINE-PROTEIN KINASE TOXIN HIPA"/>
    <property type="match status" value="1"/>
</dbReference>
<dbReference type="AlphaFoldDB" id="A0A369TDQ3"/>
<name>A0A369TDQ3_9PROT</name>
<feature type="domain" description="HipA-like C-terminal" evidence="4">
    <location>
        <begin position="141"/>
        <end position="378"/>
    </location>
</feature>
<evidence type="ECO:0000259" key="5">
    <source>
        <dbReference type="Pfam" id="PF13657"/>
    </source>
</evidence>
<dbReference type="Gene3D" id="1.10.1070.20">
    <property type="match status" value="1"/>
</dbReference>
<dbReference type="NCBIfam" id="TIGR03071">
    <property type="entry name" value="couple_hipA"/>
    <property type="match status" value="1"/>
</dbReference>
<evidence type="ECO:0000313" key="7">
    <source>
        <dbReference type="Proteomes" id="UP000253941"/>
    </source>
</evidence>
<proteinExistence type="inferred from homology"/>
<keyword evidence="2" id="KW-0808">Transferase</keyword>
<organism evidence="6 7">
    <name type="scientific">Ferruginivarius sediminum</name>
    <dbReference type="NCBI Taxonomy" id="2661937"/>
    <lineage>
        <taxon>Bacteria</taxon>
        <taxon>Pseudomonadati</taxon>
        <taxon>Pseudomonadota</taxon>
        <taxon>Alphaproteobacteria</taxon>
        <taxon>Rhodospirillales</taxon>
        <taxon>Rhodospirillaceae</taxon>
        <taxon>Ferruginivarius</taxon>
    </lineage>
</organism>
<keyword evidence="7" id="KW-1185">Reference proteome</keyword>
<dbReference type="Pfam" id="PF13657">
    <property type="entry name" value="Couple_hipA"/>
    <property type="match status" value="1"/>
</dbReference>
<dbReference type="EMBL" id="QPMH01000002">
    <property type="protein sequence ID" value="RDD63408.1"/>
    <property type="molecule type" value="Genomic_DNA"/>
</dbReference>
<dbReference type="GO" id="GO:0004674">
    <property type="term" value="F:protein serine/threonine kinase activity"/>
    <property type="evidence" value="ECO:0007669"/>
    <property type="project" value="TreeGrafter"/>
</dbReference>
<dbReference type="GO" id="GO:0005829">
    <property type="term" value="C:cytosol"/>
    <property type="evidence" value="ECO:0007669"/>
    <property type="project" value="TreeGrafter"/>
</dbReference>
<dbReference type="PANTHER" id="PTHR37419:SF1">
    <property type="entry name" value="SERINE_THREONINE-PROTEIN KINASE TOXIN HIPA"/>
    <property type="match status" value="1"/>
</dbReference>
<reference evidence="6 7" key="1">
    <citation type="submission" date="2018-07" db="EMBL/GenBank/DDBJ databases">
        <title>Venubactetium sediminum gen. nov., sp. nov., isolated from a marine solar saltern.</title>
        <authorList>
            <person name="Wang S."/>
        </authorList>
    </citation>
    <scope>NUCLEOTIDE SEQUENCE [LARGE SCALE GENOMIC DNA]</scope>
    <source>
        <strain evidence="6 7">WD2A32</strain>
    </source>
</reference>
<dbReference type="CDD" id="cd17793">
    <property type="entry name" value="HipA"/>
    <property type="match status" value="1"/>
</dbReference>
<dbReference type="InterPro" id="IPR012893">
    <property type="entry name" value="HipA-like_C"/>
</dbReference>
<dbReference type="InterPro" id="IPR017508">
    <property type="entry name" value="HipA_N1"/>
</dbReference>
<dbReference type="Pfam" id="PF07804">
    <property type="entry name" value="HipA_C"/>
    <property type="match status" value="1"/>
</dbReference>